<dbReference type="EMBL" id="CM037626">
    <property type="protein sequence ID" value="KAH8011936.1"/>
    <property type="molecule type" value="Genomic_DNA"/>
</dbReference>
<comment type="caution">
    <text evidence="1">The sequence shown here is derived from an EMBL/GenBank/DDBJ whole genome shotgun (WGS) entry which is preliminary data.</text>
</comment>
<accession>A0ACB8FXM8</accession>
<name>A0ACB8FXM8_9SAUR</name>
<keyword evidence="2" id="KW-1185">Reference proteome</keyword>
<dbReference type="Proteomes" id="UP000827872">
    <property type="component" value="Linkage Group LG13"/>
</dbReference>
<gene>
    <name evidence="1" type="ORF">K3G42_012905</name>
</gene>
<protein>
    <submittedName>
        <fullName evidence="1">Uncharacterized protein</fullName>
    </submittedName>
</protein>
<evidence type="ECO:0000313" key="1">
    <source>
        <dbReference type="EMBL" id="KAH8011936.1"/>
    </source>
</evidence>
<sequence>MHWGKAHCMLDTKRAVEILARYQGILQCPEEQPLQASIGKVVHIFQSELFQALLDIQECYELSLFSASKQDGTPDLEPCTSWKQHSADAKFSLDDQGHHKLALQGELQGRAAWSQDSGQAPRLVRVTETRTEPPARVHSLVVGICSTLPKVRLVAKEGWKQGLRSQDKEGVNASFGVIQRVFVLASLTKQ</sequence>
<evidence type="ECO:0000313" key="2">
    <source>
        <dbReference type="Proteomes" id="UP000827872"/>
    </source>
</evidence>
<organism evidence="1 2">
    <name type="scientific">Sphaerodactylus townsendi</name>
    <dbReference type="NCBI Taxonomy" id="933632"/>
    <lineage>
        <taxon>Eukaryota</taxon>
        <taxon>Metazoa</taxon>
        <taxon>Chordata</taxon>
        <taxon>Craniata</taxon>
        <taxon>Vertebrata</taxon>
        <taxon>Euteleostomi</taxon>
        <taxon>Lepidosauria</taxon>
        <taxon>Squamata</taxon>
        <taxon>Bifurcata</taxon>
        <taxon>Gekkota</taxon>
        <taxon>Sphaerodactylidae</taxon>
        <taxon>Sphaerodactylus</taxon>
    </lineage>
</organism>
<proteinExistence type="predicted"/>
<reference evidence="1" key="1">
    <citation type="submission" date="2021-08" db="EMBL/GenBank/DDBJ databases">
        <title>The first chromosome-level gecko genome reveals the dynamic sex chromosomes of Neotropical dwarf geckos (Sphaerodactylidae: Sphaerodactylus).</title>
        <authorList>
            <person name="Pinto B.J."/>
            <person name="Keating S.E."/>
            <person name="Gamble T."/>
        </authorList>
    </citation>
    <scope>NUCLEOTIDE SEQUENCE</scope>
    <source>
        <strain evidence="1">TG3544</strain>
    </source>
</reference>